<feature type="transmembrane region" description="Helical" evidence="1">
    <location>
        <begin position="62"/>
        <end position="84"/>
    </location>
</feature>
<keyword evidence="1" id="KW-0812">Transmembrane</keyword>
<protein>
    <submittedName>
        <fullName evidence="3">Permease of the drug/metabolite transporter (DMT) superfamily</fullName>
    </submittedName>
</protein>
<keyword evidence="1" id="KW-0472">Membrane</keyword>
<accession>Q2SHM5</accession>
<feature type="transmembrane region" description="Helical" evidence="1">
    <location>
        <begin position="148"/>
        <end position="169"/>
    </location>
</feature>
<reference evidence="3 4" key="1">
    <citation type="journal article" date="2005" name="Nucleic Acids Res.">
        <title>Genomic blueprint of Hahella chejuensis, a marine microbe producing an algicidal agent.</title>
        <authorList>
            <person name="Jeong H."/>
            <person name="Yim J.H."/>
            <person name="Lee C."/>
            <person name="Choi S.-H."/>
            <person name="Park Y.K."/>
            <person name="Yoon S.H."/>
            <person name="Hur C.-G."/>
            <person name="Kang H.-Y."/>
            <person name="Kim D."/>
            <person name="Lee H.H."/>
            <person name="Park K.H."/>
            <person name="Park S.-H."/>
            <person name="Park H.-S."/>
            <person name="Lee H.K."/>
            <person name="Oh T.K."/>
            <person name="Kim J.F."/>
        </authorList>
    </citation>
    <scope>NUCLEOTIDE SEQUENCE [LARGE SCALE GENOMIC DNA]</scope>
    <source>
        <strain evidence="3 4">KCTC 2396</strain>
    </source>
</reference>
<dbReference type="InterPro" id="IPR000620">
    <property type="entry name" value="EamA_dom"/>
</dbReference>
<dbReference type="RefSeq" id="WP_011396918.1">
    <property type="nucleotide sequence ID" value="NC_007645.1"/>
</dbReference>
<keyword evidence="1" id="KW-1133">Transmembrane helix</keyword>
<sequence>MTWTALVLVLISAVAHAGWNFYGKKSSPSIAFFFLVTLFGFLLFAPILALHTELIAAFDTQILLLLLATGLFQAVYLSALAAAYQAGEMSIAYPIARSSPLIIVCLTAFALGQRDSISTQAIIGVALIVGGCLFIPMTRFSDLRWSNYGNRTTAFALLAAFATAGYSIVDDAATAQMRELVDPISARPWADPLQVSLVYVTLQCLSAALWMSLLIAVVSKERERLKPLLRHSLVRCIGTAAFMTGAYALVILAMAFASNVSYVVAFRQVSIPLGVLMAVVGFKEKLYPPKVAGVFTTVCGLVAVALG</sequence>
<dbReference type="AlphaFoldDB" id="Q2SHM5"/>
<feature type="transmembrane region" description="Helical" evidence="1">
    <location>
        <begin position="6"/>
        <end position="23"/>
    </location>
</feature>
<feature type="transmembrane region" description="Helical" evidence="1">
    <location>
        <begin position="30"/>
        <end position="50"/>
    </location>
</feature>
<dbReference type="STRING" id="349521.HCH_03083"/>
<dbReference type="Pfam" id="PF00892">
    <property type="entry name" value="EamA"/>
    <property type="match status" value="1"/>
</dbReference>
<gene>
    <name evidence="3" type="ordered locus">HCH_03083</name>
</gene>
<keyword evidence="4" id="KW-1185">Reference proteome</keyword>
<dbReference type="Gene3D" id="1.10.3730.20">
    <property type="match status" value="1"/>
</dbReference>
<feature type="domain" description="EamA" evidence="2">
    <location>
        <begin position="4"/>
        <end position="135"/>
    </location>
</feature>
<name>Q2SHM5_HAHCH</name>
<dbReference type="OrthoDB" id="9783707at2"/>
<evidence type="ECO:0000313" key="3">
    <source>
        <dbReference type="EMBL" id="ABC29849.1"/>
    </source>
</evidence>
<dbReference type="HOGENOM" id="CLU_060016_0_0_6"/>
<dbReference type="EMBL" id="CP000155">
    <property type="protein sequence ID" value="ABC29849.1"/>
    <property type="molecule type" value="Genomic_DNA"/>
</dbReference>
<evidence type="ECO:0000256" key="1">
    <source>
        <dbReference type="SAM" id="Phobius"/>
    </source>
</evidence>
<feature type="transmembrane region" description="Helical" evidence="1">
    <location>
        <begin position="117"/>
        <end position="136"/>
    </location>
</feature>
<dbReference type="GO" id="GO:0016020">
    <property type="term" value="C:membrane"/>
    <property type="evidence" value="ECO:0007669"/>
    <property type="project" value="InterPro"/>
</dbReference>
<dbReference type="InterPro" id="IPR037185">
    <property type="entry name" value="EmrE-like"/>
</dbReference>
<feature type="transmembrane region" description="Helical" evidence="1">
    <location>
        <begin position="91"/>
        <end position="111"/>
    </location>
</feature>
<organism evidence="3 4">
    <name type="scientific">Hahella chejuensis (strain KCTC 2396)</name>
    <dbReference type="NCBI Taxonomy" id="349521"/>
    <lineage>
        <taxon>Bacteria</taxon>
        <taxon>Pseudomonadati</taxon>
        <taxon>Pseudomonadota</taxon>
        <taxon>Gammaproteobacteria</taxon>
        <taxon>Oceanospirillales</taxon>
        <taxon>Hahellaceae</taxon>
        <taxon>Hahella</taxon>
    </lineage>
</organism>
<dbReference type="SUPFAM" id="SSF103481">
    <property type="entry name" value="Multidrug resistance efflux transporter EmrE"/>
    <property type="match status" value="2"/>
</dbReference>
<proteinExistence type="predicted"/>
<feature type="transmembrane region" description="Helical" evidence="1">
    <location>
        <begin position="232"/>
        <end position="256"/>
    </location>
</feature>
<evidence type="ECO:0000313" key="4">
    <source>
        <dbReference type="Proteomes" id="UP000000238"/>
    </source>
</evidence>
<dbReference type="Proteomes" id="UP000000238">
    <property type="component" value="Chromosome"/>
</dbReference>
<evidence type="ECO:0000259" key="2">
    <source>
        <dbReference type="Pfam" id="PF00892"/>
    </source>
</evidence>
<feature type="transmembrane region" description="Helical" evidence="1">
    <location>
        <begin position="262"/>
        <end position="282"/>
    </location>
</feature>
<dbReference type="eggNOG" id="COG0697">
    <property type="taxonomic scope" value="Bacteria"/>
</dbReference>
<feature type="transmembrane region" description="Helical" evidence="1">
    <location>
        <begin position="197"/>
        <end position="220"/>
    </location>
</feature>
<dbReference type="KEGG" id="hch:HCH_03083"/>